<dbReference type="CDD" id="cd00367">
    <property type="entry name" value="PTS-HPr_like"/>
    <property type="match status" value="1"/>
</dbReference>
<dbReference type="NCBIfam" id="TIGR01003">
    <property type="entry name" value="PTS_HPr_family"/>
    <property type="match status" value="1"/>
</dbReference>
<feature type="domain" description="HPr" evidence="6">
    <location>
        <begin position="1"/>
        <end position="89"/>
    </location>
</feature>
<accession>A0ABU0P979</accession>
<dbReference type="InterPro" id="IPR000032">
    <property type="entry name" value="HPr-like"/>
</dbReference>
<keyword evidence="8" id="KW-1185">Reference proteome</keyword>
<dbReference type="PANTHER" id="PTHR33705">
    <property type="entry name" value="PHOSPHOCARRIER PROTEIN HPR"/>
    <property type="match status" value="1"/>
</dbReference>
<gene>
    <name evidence="7" type="ORF">QFZ46_002038</name>
</gene>
<organism evidence="7 8">
    <name type="scientific">Microbacterium murale</name>
    <dbReference type="NCBI Taxonomy" id="1081040"/>
    <lineage>
        <taxon>Bacteria</taxon>
        <taxon>Bacillati</taxon>
        <taxon>Actinomycetota</taxon>
        <taxon>Actinomycetes</taxon>
        <taxon>Micrococcales</taxon>
        <taxon>Microbacteriaceae</taxon>
        <taxon>Microbacterium</taxon>
    </lineage>
</organism>
<evidence type="ECO:0000313" key="8">
    <source>
        <dbReference type="Proteomes" id="UP001239085"/>
    </source>
</evidence>
<dbReference type="InterPro" id="IPR050399">
    <property type="entry name" value="HPr"/>
</dbReference>
<keyword evidence="4" id="KW-0963">Cytoplasm</keyword>
<evidence type="ECO:0000256" key="2">
    <source>
        <dbReference type="ARBA" id="ARBA00004496"/>
    </source>
</evidence>
<proteinExistence type="predicted"/>
<name>A0ABU0P979_9MICO</name>
<evidence type="ECO:0000313" key="7">
    <source>
        <dbReference type="EMBL" id="MDQ0643878.1"/>
    </source>
</evidence>
<dbReference type="PROSITE" id="PS51350">
    <property type="entry name" value="PTS_HPR_DOM"/>
    <property type="match status" value="1"/>
</dbReference>
<dbReference type="Pfam" id="PF00381">
    <property type="entry name" value="PTS-HPr"/>
    <property type="match status" value="1"/>
</dbReference>
<dbReference type="Proteomes" id="UP001239085">
    <property type="component" value="Unassembled WGS sequence"/>
</dbReference>
<dbReference type="PRINTS" id="PR00107">
    <property type="entry name" value="PHOSPHOCPHPR"/>
</dbReference>
<evidence type="ECO:0000256" key="1">
    <source>
        <dbReference type="ARBA" id="ARBA00003681"/>
    </source>
</evidence>
<comment type="caution">
    <text evidence="7">The sequence shown here is derived from an EMBL/GenBank/DDBJ whole genome shotgun (WGS) entry which is preliminary data.</text>
</comment>
<dbReference type="SUPFAM" id="SSF55594">
    <property type="entry name" value="HPr-like"/>
    <property type="match status" value="1"/>
</dbReference>
<protein>
    <recommendedName>
        <fullName evidence="3">Phosphocarrier protein HPr</fullName>
    </recommendedName>
</protein>
<evidence type="ECO:0000256" key="4">
    <source>
        <dbReference type="ARBA" id="ARBA00022490"/>
    </source>
</evidence>
<comment type="function">
    <text evidence="1">General (non sugar-specific) component of the phosphoenolpyruvate-dependent sugar phosphotransferase system (sugar PTS). This major carbohydrate active-transport system catalyzes the phosphorylation of incoming sugar substrates concomitantly with their translocation across the cell membrane. The phosphoryl group from phosphoenolpyruvate (PEP) is transferred to the phosphoryl carrier protein HPr by enzyme I. Phospho-HPr then transfers it to the PTS EIIA domain.</text>
</comment>
<dbReference type="EMBL" id="JAUSXK010000001">
    <property type="protein sequence ID" value="MDQ0643878.1"/>
    <property type="molecule type" value="Genomic_DNA"/>
</dbReference>
<dbReference type="PROSITE" id="PS00369">
    <property type="entry name" value="PTS_HPR_HIS"/>
    <property type="match status" value="1"/>
</dbReference>
<dbReference type="RefSeq" id="WP_307361037.1">
    <property type="nucleotide sequence ID" value="NZ_JAUSXK010000001.1"/>
</dbReference>
<reference evidence="7 8" key="1">
    <citation type="submission" date="2023-07" db="EMBL/GenBank/DDBJ databases">
        <title>Comparative genomics of wheat-associated soil bacteria to identify genetic determinants of phenazine resistance.</title>
        <authorList>
            <person name="Mouncey N."/>
        </authorList>
    </citation>
    <scope>NUCLEOTIDE SEQUENCE [LARGE SCALE GENOMIC DNA]</scope>
    <source>
        <strain evidence="7 8">W2I7</strain>
    </source>
</reference>
<evidence type="ECO:0000256" key="3">
    <source>
        <dbReference type="ARBA" id="ARBA00020422"/>
    </source>
</evidence>
<dbReference type="InterPro" id="IPR001020">
    <property type="entry name" value="PTS_HPr_His_P_site"/>
</dbReference>
<evidence type="ECO:0000259" key="6">
    <source>
        <dbReference type="PROSITE" id="PS51350"/>
    </source>
</evidence>
<dbReference type="Gene3D" id="3.30.1340.10">
    <property type="entry name" value="HPr-like"/>
    <property type="match status" value="1"/>
</dbReference>
<comment type="subcellular location">
    <subcellularLocation>
        <location evidence="2">Cytoplasm</location>
    </subcellularLocation>
</comment>
<evidence type="ECO:0000256" key="5">
    <source>
        <dbReference type="ARBA" id="ARBA00022683"/>
    </source>
</evidence>
<sequence>MATTSTVVIGSTSGLHSRPASLFAKAAAASGNTVSLSAGGKKANGASLLALMTLGLKMGDEVDVTVEGDGEEAVLEELAALLASNLDEA</sequence>
<dbReference type="InterPro" id="IPR035895">
    <property type="entry name" value="HPr-like_sf"/>
</dbReference>
<dbReference type="PANTHER" id="PTHR33705:SF2">
    <property type="entry name" value="PHOSPHOCARRIER PROTEIN NPR"/>
    <property type="match status" value="1"/>
</dbReference>
<keyword evidence="5" id="KW-0598">Phosphotransferase system</keyword>